<sequence>MPALYYDTLAARTLRNSVSYLQQKMLFTSSRRDIQTLVRAGRDALLRGVPSEYKDDVVRVVEQAERAADTSWTTIHTDFYTPPVVSHAMLAIQQLASVKAVPFGGYSQAERQRIVMGQPELVEALELDPSQENCVAALGVKGNFMFESATHRDFLGSILGTGIERGKVGDIIILGETGAQILVAAELVEHFEQSLTQVRRVPVTTRQIDLSELTVRQPKTEQMRTVEASLRLDAVTSAGFRISRGKAADLIKHGDVRVNWREAKGSSVVKEGDVISCSGKGRIEVTSTNLTQKGRHAVELTRYV</sequence>
<dbReference type="InterPro" id="IPR017506">
    <property type="entry name" value="PSII_S4"/>
</dbReference>
<gene>
    <name evidence="3" type="primary">g2149</name>
    <name evidence="3" type="ORF">VP750_LOCUS1838</name>
</gene>
<proteinExistence type="predicted"/>
<evidence type="ECO:0000259" key="2">
    <source>
        <dbReference type="SMART" id="SM00363"/>
    </source>
</evidence>
<evidence type="ECO:0000313" key="4">
    <source>
        <dbReference type="Proteomes" id="UP001497392"/>
    </source>
</evidence>
<dbReference type="Gene3D" id="3.30.1370.160">
    <property type="match status" value="1"/>
</dbReference>
<dbReference type="Gene3D" id="3.30.70.330">
    <property type="match status" value="1"/>
</dbReference>
<dbReference type="Proteomes" id="UP001497392">
    <property type="component" value="Unassembled WGS sequence"/>
</dbReference>
<name>A0ABP1FJN6_9CHLO</name>
<organism evidence="3 4">
    <name type="scientific">Coccomyxa viridis</name>
    <dbReference type="NCBI Taxonomy" id="1274662"/>
    <lineage>
        <taxon>Eukaryota</taxon>
        <taxon>Viridiplantae</taxon>
        <taxon>Chlorophyta</taxon>
        <taxon>core chlorophytes</taxon>
        <taxon>Trebouxiophyceae</taxon>
        <taxon>Trebouxiophyceae incertae sedis</taxon>
        <taxon>Coccomyxaceae</taxon>
        <taxon>Coccomyxa</taxon>
    </lineage>
</organism>
<dbReference type="EMBL" id="CAXHTA020000003">
    <property type="protein sequence ID" value="CAL5220179.1"/>
    <property type="molecule type" value="Genomic_DNA"/>
</dbReference>
<dbReference type="InterPro" id="IPR036986">
    <property type="entry name" value="S4_RNA-bd_sf"/>
</dbReference>
<dbReference type="InterPro" id="IPR040591">
    <property type="entry name" value="RqcP2_RBD"/>
</dbReference>
<dbReference type="InterPro" id="IPR002942">
    <property type="entry name" value="S4_RNA-bd"/>
</dbReference>
<dbReference type="PANTHER" id="PTHR13633:SF3">
    <property type="entry name" value="MITOCHONDRIAL TRANSCRIPTION RESCUE FACTOR 1"/>
    <property type="match status" value="1"/>
</dbReference>
<evidence type="ECO:0000256" key="1">
    <source>
        <dbReference type="PROSITE-ProRule" id="PRU00182"/>
    </source>
</evidence>
<dbReference type="InterPro" id="IPR012677">
    <property type="entry name" value="Nucleotide-bd_a/b_plait_sf"/>
</dbReference>
<protein>
    <submittedName>
        <fullName evidence="3">G2149 protein</fullName>
    </submittedName>
</protein>
<dbReference type="SMART" id="SM00363">
    <property type="entry name" value="S4"/>
    <property type="match status" value="1"/>
</dbReference>
<evidence type="ECO:0000313" key="3">
    <source>
        <dbReference type="EMBL" id="CAL5220179.1"/>
    </source>
</evidence>
<accession>A0ABP1FJN6</accession>
<reference evidence="3 4" key="1">
    <citation type="submission" date="2024-06" db="EMBL/GenBank/DDBJ databases">
        <authorList>
            <person name="Kraege A."/>
            <person name="Thomma B."/>
        </authorList>
    </citation>
    <scope>NUCLEOTIDE SEQUENCE [LARGE SCALE GENOMIC DNA]</scope>
</reference>
<dbReference type="Pfam" id="PF17774">
    <property type="entry name" value="YlmH_RBD"/>
    <property type="match status" value="1"/>
</dbReference>
<dbReference type="Gene3D" id="3.10.290.10">
    <property type="entry name" value="RNA-binding S4 domain"/>
    <property type="match status" value="1"/>
</dbReference>
<comment type="caution">
    <text evidence="3">The sequence shown here is derived from an EMBL/GenBank/DDBJ whole genome shotgun (WGS) entry which is preliminary data.</text>
</comment>
<dbReference type="PANTHER" id="PTHR13633">
    <property type="entry name" value="MITOCHONDRIAL TRANSCRIPTION RESCUE FACTOR 1"/>
    <property type="match status" value="1"/>
</dbReference>
<dbReference type="NCBIfam" id="TIGR03069">
    <property type="entry name" value="PS_II_S4"/>
    <property type="match status" value="1"/>
</dbReference>
<dbReference type="SUPFAM" id="SSF55174">
    <property type="entry name" value="Alpha-L RNA-binding motif"/>
    <property type="match status" value="1"/>
</dbReference>
<dbReference type="Pfam" id="PF01479">
    <property type="entry name" value="S4"/>
    <property type="match status" value="1"/>
</dbReference>
<keyword evidence="1" id="KW-0694">RNA-binding</keyword>
<dbReference type="PROSITE" id="PS50889">
    <property type="entry name" value="S4"/>
    <property type="match status" value="1"/>
</dbReference>
<dbReference type="CDD" id="cd00165">
    <property type="entry name" value="S4"/>
    <property type="match status" value="1"/>
</dbReference>
<feature type="domain" description="RNA-binding S4" evidence="2">
    <location>
        <begin position="230"/>
        <end position="291"/>
    </location>
</feature>
<keyword evidence="4" id="KW-1185">Reference proteome</keyword>